<dbReference type="EMBL" id="GBRH01252148">
    <property type="protein sequence ID" value="JAD45747.1"/>
    <property type="molecule type" value="Transcribed_RNA"/>
</dbReference>
<dbReference type="AlphaFoldDB" id="A0A0A9AF85"/>
<protein>
    <submittedName>
        <fullName evidence="1">Uncharacterized protein</fullName>
    </submittedName>
</protein>
<sequence>MFASTGRMLTGSGAFRELS</sequence>
<reference evidence="1" key="1">
    <citation type="submission" date="2014-09" db="EMBL/GenBank/DDBJ databases">
        <authorList>
            <person name="Magalhaes I.L.F."/>
            <person name="Oliveira U."/>
            <person name="Santos F.R."/>
            <person name="Vidigal T.H.D.A."/>
            <person name="Brescovit A.D."/>
            <person name="Santos A.J."/>
        </authorList>
    </citation>
    <scope>NUCLEOTIDE SEQUENCE</scope>
    <source>
        <tissue evidence="1">Shoot tissue taken approximately 20 cm above the soil surface</tissue>
    </source>
</reference>
<evidence type="ECO:0000313" key="1">
    <source>
        <dbReference type="EMBL" id="JAD45747.1"/>
    </source>
</evidence>
<accession>A0A0A9AF85</accession>
<organism evidence="1">
    <name type="scientific">Arundo donax</name>
    <name type="common">Giant reed</name>
    <name type="synonym">Donax arundinaceus</name>
    <dbReference type="NCBI Taxonomy" id="35708"/>
    <lineage>
        <taxon>Eukaryota</taxon>
        <taxon>Viridiplantae</taxon>
        <taxon>Streptophyta</taxon>
        <taxon>Embryophyta</taxon>
        <taxon>Tracheophyta</taxon>
        <taxon>Spermatophyta</taxon>
        <taxon>Magnoliopsida</taxon>
        <taxon>Liliopsida</taxon>
        <taxon>Poales</taxon>
        <taxon>Poaceae</taxon>
        <taxon>PACMAD clade</taxon>
        <taxon>Arundinoideae</taxon>
        <taxon>Arundineae</taxon>
        <taxon>Arundo</taxon>
    </lineage>
</organism>
<name>A0A0A9AF85_ARUDO</name>
<reference evidence="1" key="2">
    <citation type="journal article" date="2015" name="Data Brief">
        <title>Shoot transcriptome of the giant reed, Arundo donax.</title>
        <authorList>
            <person name="Barrero R.A."/>
            <person name="Guerrero F.D."/>
            <person name="Moolhuijzen P."/>
            <person name="Goolsby J.A."/>
            <person name="Tidwell J."/>
            <person name="Bellgard S.E."/>
            <person name="Bellgard M.I."/>
        </authorList>
    </citation>
    <scope>NUCLEOTIDE SEQUENCE</scope>
    <source>
        <tissue evidence="1">Shoot tissue taken approximately 20 cm above the soil surface</tissue>
    </source>
</reference>
<proteinExistence type="predicted"/>